<accession>A0A3D5QF11</accession>
<sequence length="63" mass="7463">MPIDKTKIFLYIYDSSKLIDIQFSCSCIFKKHKNFAFTFQMYPNKTGAESVSESVSRKIFEFY</sequence>
<gene>
    <name evidence="1" type="ORF">DHM44_09280</name>
</gene>
<dbReference type="Proteomes" id="UP000262325">
    <property type="component" value="Unassembled WGS sequence"/>
</dbReference>
<reference evidence="1 2" key="1">
    <citation type="journal article" date="2018" name="Nat. Biotechnol.">
        <title>A standardized bacterial taxonomy based on genome phylogeny substantially revises the tree of life.</title>
        <authorList>
            <person name="Parks D.H."/>
            <person name="Chuvochina M."/>
            <person name="Waite D.W."/>
            <person name="Rinke C."/>
            <person name="Skarshewski A."/>
            <person name="Chaumeil P.A."/>
            <person name="Hugenholtz P."/>
        </authorList>
    </citation>
    <scope>NUCLEOTIDE SEQUENCE [LARGE SCALE GENOMIC DNA]</scope>
    <source>
        <strain evidence="1">UBA8672</strain>
    </source>
</reference>
<dbReference type="EMBL" id="DPPF01000194">
    <property type="protein sequence ID" value="HCW93859.1"/>
    <property type="molecule type" value="Genomic_DNA"/>
</dbReference>
<name>A0A3D5QF11_FLESI</name>
<dbReference type="AlphaFoldDB" id="A0A3D5QF11"/>
<evidence type="ECO:0000313" key="2">
    <source>
        <dbReference type="Proteomes" id="UP000262325"/>
    </source>
</evidence>
<proteinExistence type="predicted"/>
<organism evidence="1 2">
    <name type="scientific">Flexistipes sinusarabici</name>
    <dbReference type="NCBI Taxonomy" id="2352"/>
    <lineage>
        <taxon>Bacteria</taxon>
        <taxon>Pseudomonadati</taxon>
        <taxon>Deferribacterota</taxon>
        <taxon>Deferribacteres</taxon>
        <taxon>Deferribacterales</taxon>
        <taxon>Flexistipitaceae</taxon>
        <taxon>Flexistipes</taxon>
    </lineage>
</organism>
<evidence type="ECO:0000313" key="1">
    <source>
        <dbReference type="EMBL" id="HCW93859.1"/>
    </source>
</evidence>
<comment type="caution">
    <text evidence="1">The sequence shown here is derived from an EMBL/GenBank/DDBJ whole genome shotgun (WGS) entry which is preliminary data.</text>
</comment>
<protein>
    <submittedName>
        <fullName evidence="1">Uncharacterized protein</fullName>
    </submittedName>
</protein>